<name>A0A8I2CBI4_BRAEL</name>
<evidence type="ECO:0000313" key="2">
    <source>
        <dbReference type="EMBL" id="MBP1299526.1"/>
    </source>
</evidence>
<evidence type="ECO:0000313" key="4">
    <source>
        <dbReference type="Proteomes" id="UP000673383"/>
    </source>
</evidence>
<dbReference type="EMBL" id="JBGBZA010000002">
    <property type="protein sequence ID" value="MEY9314915.1"/>
    <property type="molecule type" value="Genomic_DNA"/>
</dbReference>
<dbReference type="Proteomes" id="UP000673383">
    <property type="component" value="Unassembled WGS sequence"/>
</dbReference>
<accession>A0A8I2CBI4</accession>
<dbReference type="EMBL" id="JAFICZ010000001">
    <property type="protein sequence ID" value="MBP1299526.1"/>
    <property type="molecule type" value="Genomic_DNA"/>
</dbReference>
<evidence type="ECO:0000313" key="3">
    <source>
        <dbReference type="EMBL" id="MEY9314915.1"/>
    </source>
</evidence>
<sequence length="86" mass="9328">MVETAPPSLAGSNGRLTASKHSQARPRPAANTKRAEASEGSPASIAIWGRQNICLSMAIFRWTVSNSEHEQLAIAQTNENPRCQRN</sequence>
<evidence type="ECO:0000256" key="1">
    <source>
        <dbReference type="SAM" id="MobiDB-lite"/>
    </source>
</evidence>
<dbReference type="RefSeq" id="WP_155258731.1">
    <property type="nucleotide sequence ID" value="NZ_CP126003.1"/>
</dbReference>
<protein>
    <submittedName>
        <fullName evidence="2">Uncharacterized protein</fullName>
    </submittedName>
</protein>
<evidence type="ECO:0000313" key="5">
    <source>
        <dbReference type="Proteomes" id="UP001565471"/>
    </source>
</evidence>
<reference evidence="2" key="1">
    <citation type="submission" date="2021-02" db="EMBL/GenBank/DDBJ databases">
        <title>Genomic Encyclopedia of Type Strains, Phase IV (KMG-V): Genome sequencing to study the core and pangenomes of soil and plant-associated prokaryotes.</title>
        <authorList>
            <person name="Whitman W."/>
        </authorList>
    </citation>
    <scope>NUCLEOTIDE SEQUENCE</scope>
    <source>
        <strain evidence="2">USDA 406</strain>
    </source>
</reference>
<feature type="compositionally biased region" description="Polar residues" evidence="1">
    <location>
        <begin position="10"/>
        <end position="21"/>
    </location>
</feature>
<organism evidence="2 4">
    <name type="scientific">Bradyrhizobium elkanii</name>
    <dbReference type="NCBI Taxonomy" id="29448"/>
    <lineage>
        <taxon>Bacteria</taxon>
        <taxon>Pseudomonadati</taxon>
        <taxon>Pseudomonadota</taxon>
        <taxon>Alphaproteobacteria</taxon>
        <taxon>Hyphomicrobiales</taxon>
        <taxon>Nitrobacteraceae</taxon>
        <taxon>Bradyrhizobium</taxon>
    </lineage>
</organism>
<dbReference type="Proteomes" id="UP001565471">
    <property type="component" value="Unassembled WGS sequence"/>
</dbReference>
<comment type="caution">
    <text evidence="2">The sequence shown here is derived from an EMBL/GenBank/DDBJ whole genome shotgun (WGS) entry which is preliminary data.</text>
</comment>
<dbReference type="AlphaFoldDB" id="A0A8I2CBI4"/>
<keyword evidence="5" id="KW-1185">Reference proteome</keyword>
<proteinExistence type="predicted"/>
<gene>
    <name evidence="3" type="ORF">ABIF29_001714</name>
    <name evidence="2" type="ORF">JOH49_009279</name>
</gene>
<reference evidence="3 5" key="2">
    <citation type="submission" date="2024-07" db="EMBL/GenBank/DDBJ databases">
        <title>Genomic Encyclopedia of Type Strains, Phase V (KMG-V): Genome sequencing to study the core and pangenomes of soil and plant-associated prokaryotes.</title>
        <authorList>
            <person name="Whitman W."/>
        </authorList>
    </citation>
    <scope>NUCLEOTIDE SEQUENCE [LARGE SCALE GENOMIC DNA]</scope>
    <source>
        <strain evidence="3 5">USDA 415</strain>
    </source>
</reference>
<feature type="region of interest" description="Disordered" evidence="1">
    <location>
        <begin position="1"/>
        <end position="42"/>
    </location>
</feature>